<name>A0A915KRB8_ROMCU</name>
<dbReference type="OMA" id="NYINISH"/>
<protein>
    <submittedName>
        <fullName evidence="3">Uncharacterized protein</fullName>
    </submittedName>
</protein>
<keyword evidence="1" id="KW-0472">Membrane</keyword>
<feature type="transmembrane region" description="Helical" evidence="1">
    <location>
        <begin position="102"/>
        <end position="123"/>
    </location>
</feature>
<dbReference type="WBParaSite" id="nRc.2.0.1.t40635-RA">
    <property type="protein sequence ID" value="nRc.2.0.1.t40635-RA"/>
    <property type="gene ID" value="nRc.2.0.1.g40635"/>
</dbReference>
<dbReference type="PANTHER" id="PTHR23021:SF26">
    <property type="entry name" value="SERPENTINE RECEPTOR, CLASS T"/>
    <property type="match status" value="1"/>
</dbReference>
<dbReference type="CDD" id="cd00637">
    <property type="entry name" value="7tm_classA_rhodopsin-like"/>
    <property type="match status" value="1"/>
</dbReference>
<dbReference type="InterPro" id="IPR019425">
    <property type="entry name" value="7TM_GPCR_serpentine_rcpt_Srt"/>
</dbReference>
<dbReference type="PANTHER" id="PTHR23021">
    <property type="entry name" value="SERPENTINE RECEPTOR, CLASS T"/>
    <property type="match status" value="1"/>
</dbReference>
<feature type="transmembrane region" description="Helical" evidence="1">
    <location>
        <begin position="256"/>
        <end position="278"/>
    </location>
</feature>
<evidence type="ECO:0000313" key="3">
    <source>
        <dbReference type="WBParaSite" id="nRc.2.0.1.t40635-RA"/>
    </source>
</evidence>
<feature type="transmembrane region" description="Helical" evidence="1">
    <location>
        <begin position="20"/>
        <end position="44"/>
    </location>
</feature>
<sequence length="341" mass="39080">MENNTTDAAVDAATYSERAIIGTSQILASSFMIFNYVAVLYVIIKDKRFFYDPYYVITLNMGISDIIQLWFNGILGGLICIMPFDVPHAVKHIAGTAPFGSWYAYIFLSQSLALNRLCAVYWPRKIRSVFSLRNTLVLTVACWCHGLVWTIIFVRPSIDNSYDPDWYTQIFAETEEATFILDVMTVIDFTHSFTVFSIYSLLFLKVIKTRQFTSFNSPHRNMERKVLLQSLIVCCMDSSAAIFYDVTPFLPQSRFLTLAANWTWMLCTGNCPLVFLAFNRQLRDNVKKHIFRINAPVVQITEVKSTTRILSIPNLPLVNRAEGRISQKSCLKTSKDLLWAR</sequence>
<reference evidence="3" key="1">
    <citation type="submission" date="2022-11" db="UniProtKB">
        <authorList>
            <consortium name="WormBaseParasite"/>
        </authorList>
    </citation>
    <scope>IDENTIFICATION</scope>
</reference>
<evidence type="ECO:0000256" key="1">
    <source>
        <dbReference type="SAM" id="Phobius"/>
    </source>
</evidence>
<feature type="transmembrane region" description="Helical" evidence="1">
    <location>
        <begin position="135"/>
        <end position="158"/>
    </location>
</feature>
<dbReference type="AlphaFoldDB" id="A0A915KRB8"/>
<dbReference type="Gene3D" id="1.20.1070.10">
    <property type="entry name" value="Rhodopsin 7-helix transmembrane proteins"/>
    <property type="match status" value="1"/>
</dbReference>
<evidence type="ECO:0000313" key="2">
    <source>
        <dbReference type="Proteomes" id="UP000887565"/>
    </source>
</evidence>
<dbReference type="Pfam" id="PF10321">
    <property type="entry name" value="7TM_GPCR_Srt"/>
    <property type="match status" value="1"/>
</dbReference>
<keyword evidence="1" id="KW-1133">Transmembrane helix</keyword>
<dbReference type="SUPFAM" id="SSF81321">
    <property type="entry name" value="Family A G protein-coupled receptor-like"/>
    <property type="match status" value="1"/>
</dbReference>
<organism evidence="2 3">
    <name type="scientific">Romanomermis culicivorax</name>
    <name type="common">Nematode worm</name>
    <dbReference type="NCBI Taxonomy" id="13658"/>
    <lineage>
        <taxon>Eukaryota</taxon>
        <taxon>Metazoa</taxon>
        <taxon>Ecdysozoa</taxon>
        <taxon>Nematoda</taxon>
        <taxon>Enoplea</taxon>
        <taxon>Dorylaimia</taxon>
        <taxon>Mermithida</taxon>
        <taxon>Mermithoidea</taxon>
        <taxon>Mermithidae</taxon>
        <taxon>Romanomermis</taxon>
    </lineage>
</organism>
<feature type="transmembrane region" description="Helical" evidence="1">
    <location>
        <begin position="225"/>
        <end position="244"/>
    </location>
</feature>
<keyword evidence="2" id="KW-1185">Reference proteome</keyword>
<keyword evidence="1" id="KW-0812">Transmembrane</keyword>
<feature type="transmembrane region" description="Helical" evidence="1">
    <location>
        <begin position="178"/>
        <end position="204"/>
    </location>
</feature>
<proteinExistence type="predicted"/>
<accession>A0A915KRB8</accession>
<dbReference type="Proteomes" id="UP000887565">
    <property type="component" value="Unplaced"/>
</dbReference>